<proteinExistence type="predicted"/>
<evidence type="ECO:0000313" key="2">
    <source>
        <dbReference type="Proteomes" id="UP001301216"/>
    </source>
</evidence>
<reference evidence="1 2" key="1">
    <citation type="submission" date="2022-11" db="EMBL/GenBank/DDBJ databases">
        <title>Brucella sp. YY2X, whole genome shotgun sequencing project.</title>
        <authorList>
            <person name="Yang Y."/>
        </authorList>
    </citation>
    <scope>NUCLEOTIDE SEQUENCE [LARGE SCALE GENOMIC DNA]</scope>
    <source>
        <strain evidence="1 2">YY2X</strain>
    </source>
</reference>
<comment type="caution">
    <text evidence="1">The sequence shown here is derived from an EMBL/GenBank/DDBJ whole genome shotgun (WGS) entry which is preliminary data.</text>
</comment>
<keyword evidence="2" id="KW-1185">Reference proteome</keyword>
<dbReference type="Proteomes" id="UP001301216">
    <property type="component" value="Unassembled WGS sequence"/>
</dbReference>
<organism evidence="1 2">
    <name type="scientific">Ochrobactrum chromiisoli</name>
    <dbReference type="NCBI Taxonomy" id="2993941"/>
    <lineage>
        <taxon>Bacteria</taxon>
        <taxon>Pseudomonadati</taxon>
        <taxon>Pseudomonadota</taxon>
        <taxon>Alphaproteobacteria</taxon>
        <taxon>Hyphomicrobiales</taxon>
        <taxon>Brucellaceae</taxon>
        <taxon>Brucella/Ochrobactrum group</taxon>
        <taxon>Ochrobactrum</taxon>
    </lineage>
</organism>
<sequence length="108" mass="12270">MTKKNRESTDIPSKDILRFDNTYQIDLDTSSYRNGDNRAYITIYSDSAFIGGATVKENQIPLVLSAMSWLNNNNSNLDLLVWTDNTVSDYIFYGFESSVSKKALELPK</sequence>
<name>A0ABT3QI77_9HYPH</name>
<protein>
    <submittedName>
        <fullName evidence="1">Uncharacterized protein</fullName>
    </submittedName>
</protein>
<evidence type="ECO:0000313" key="1">
    <source>
        <dbReference type="EMBL" id="MCX2695311.1"/>
    </source>
</evidence>
<gene>
    <name evidence="1" type="ORF">OPR82_00785</name>
</gene>
<dbReference type="EMBL" id="JAPHAV010000001">
    <property type="protein sequence ID" value="MCX2695311.1"/>
    <property type="molecule type" value="Genomic_DNA"/>
</dbReference>
<accession>A0ABT3QI77</accession>
<dbReference type="RefSeq" id="WP_265982447.1">
    <property type="nucleotide sequence ID" value="NZ_JAPHAV010000001.1"/>
</dbReference>